<keyword evidence="4 6" id="KW-0472">Membrane</keyword>
<dbReference type="GO" id="GO:0016020">
    <property type="term" value="C:membrane"/>
    <property type="evidence" value="ECO:0007669"/>
    <property type="project" value="UniProtKB-SubCell"/>
</dbReference>
<feature type="region of interest" description="Disordered" evidence="5">
    <location>
        <begin position="1"/>
        <end position="158"/>
    </location>
</feature>
<evidence type="ECO:0000256" key="5">
    <source>
        <dbReference type="SAM" id="MobiDB-lite"/>
    </source>
</evidence>
<feature type="transmembrane region" description="Helical" evidence="6">
    <location>
        <begin position="369"/>
        <end position="389"/>
    </location>
</feature>
<dbReference type="InterPro" id="IPR027469">
    <property type="entry name" value="Cation_efflux_TMD_sf"/>
</dbReference>
<comment type="subcellular location">
    <subcellularLocation>
        <location evidence="1">Membrane</location>
        <topology evidence="1">Multi-pass membrane protein</topology>
    </subcellularLocation>
</comment>
<evidence type="ECO:0000313" key="9">
    <source>
        <dbReference type="Proteomes" id="UP001214415"/>
    </source>
</evidence>
<gene>
    <name evidence="8" type="ORF">MEQU1_000981</name>
</gene>
<feature type="region of interest" description="Disordered" evidence="5">
    <location>
        <begin position="188"/>
        <end position="215"/>
    </location>
</feature>
<evidence type="ECO:0000256" key="3">
    <source>
        <dbReference type="ARBA" id="ARBA00022989"/>
    </source>
</evidence>
<dbReference type="Proteomes" id="UP001214415">
    <property type="component" value="Chromosome 2"/>
</dbReference>
<dbReference type="GO" id="GO:0098771">
    <property type="term" value="P:inorganic ion homeostasis"/>
    <property type="evidence" value="ECO:0007669"/>
    <property type="project" value="UniProtKB-ARBA"/>
</dbReference>
<sequence>MQASPANSDTAWEASSTRLRSPTAPPMISPQRAPPPSLTQERRMPSVRSPTRRMGPPGTDRRAVSGRSPDKSDPRTPASHDASPDTRSPVHATSGRRTPSAPWPSSRAAGARPSALSPEPHKVSNPLATAPMTGNNPWQARAESRRASSLFVSSDKVPMPSIEEQTVAQAPPNSLSPTCVSTPTVHALHEQGPSEGVDEISPTKKRDRRHERRASYVWTNAAGDIDTSRRLSAQLQPGASSPDLTHLMSPDPTVKRKVSGQRSTSAAWTTLPQRAVSNSFAPADPPPSPVHMQALPCGMPMLATLAVMDFGLGAVLWVLGQVRDSLALVGFGFLMVFDTLGIINAILVQRMHRTDASHAQQRPFGVRRFETLLDFTLVVYLLFAGIYMCKENAEHALLASSAPHEEDRAGLSLPVATLGLVWLVCFMTNAVLKNHQRISLACGMSFDGGDTLDGRPQRSHARHVSVLTRPILAAGPLYDALTNPFAVMILFFATVLFVSALLLPPAQSASFDKLLAGLEGTAMMYVSASALRPLSKVLLQAAPPAKEGKASQMHRAVHIIESHPSVVRVTQLQMWQLTLPSLGYTKSGIGTDGKRGLAGIMSMHQTVKSAPVVVTMHIEVKKEASAQDILDVSQFAWQQCAPSIGASKQVQLHEKASMPWYNSITAMIMVIRMITATLMVMIIHTAMIIHTVITTVTVTLMDTVIHTVITTVTATPMITRMAMTMDTATRMITRTAMIRPSRLKRLAHSKHWILMHICTVHRRQHRPK</sequence>
<feature type="transmembrane region" description="Helical" evidence="6">
    <location>
        <begin position="705"/>
        <end position="723"/>
    </location>
</feature>
<dbReference type="Gene3D" id="1.20.1510.10">
    <property type="entry name" value="Cation efflux protein transmembrane domain"/>
    <property type="match status" value="1"/>
</dbReference>
<proteinExistence type="predicted"/>
<reference evidence="8" key="1">
    <citation type="submission" date="2023-03" db="EMBL/GenBank/DDBJ databases">
        <title>Mating type loci evolution in Malassezia.</title>
        <authorList>
            <person name="Coelho M.A."/>
        </authorList>
    </citation>
    <scope>NUCLEOTIDE SEQUENCE</scope>
    <source>
        <strain evidence="8">CBS 12830</strain>
    </source>
</reference>
<dbReference type="InterPro" id="IPR058533">
    <property type="entry name" value="Cation_efflux_TM"/>
</dbReference>
<feature type="compositionally biased region" description="Polar residues" evidence="5">
    <location>
        <begin position="1"/>
        <end position="20"/>
    </location>
</feature>
<evidence type="ECO:0000256" key="6">
    <source>
        <dbReference type="SAM" id="Phobius"/>
    </source>
</evidence>
<evidence type="ECO:0000256" key="4">
    <source>
        <dbReference type="ARBA" id="ARBA00023136"/>
    </source>
</evidence>
<feature type="compositionally biased region" description="Pro residues" evidence="5">
    <location>
        <begin position="23"/>
        <end position="37"/>
    </location>
</feature>
<evidence type="ECO:0000313" key="8">
    <source>
        <dbReference type="EMBL" id="WFD22313.1"/>
    </source>
</evidence>
<dbReference type="SUPFAM" id="SSF161111">
    <property type="entry name" value="Cation efflux protein transmembrane domain-like"/>
    <property type="match status" value="1"/>
</dbReference>
<feature type="transmembrane region" description="Helical" evidence="6">
    <location>
        <begin position="485"/>
        <end position="502"/>
    </location>
</feature>
<feature type="compositionally biased region" description="Basic residues" evidence="5">
    <location>
        <begin position="203"/>
        <end position="212"/>
    </location>
</feature>
<keyword evidence="3 6" id="KW-1133">Transmembrane helix</keyword>
<feature type="transmembrane region" description="Helical" evidence="6">
    <location>
        <begin position="670"/>
        <end position="693"/>
    </location>
</feature>
<accession>A0AAF0IZB1</accession>
<name>A0AAF0IZB1_9BASI</name>
<feature type="transmembrane region" description="Helical" evidence="6">
    <location>
        <begin position="409"/>
        <end position="432"/>
    </location>
</feature>
<dbReference type="EMBL" id="CP119901">
    <property type="protein sequence ID" value="WFD22313.1"/>
    <property type="molecule type" value="Genomic_DNA"/>
</dbReference>
<evidence type="ECO:0000259" key="7">
    <source>
        <dbReference type="Pfam" id="PF01545"/>
    </source>
</evidence>
<dbReference type="GO" id="GO:0030003">
    <property type="term" value="P:intracellular monoatomic cation homeostasis"/>
    <property type="evidence" value="ECO:0007669"/>
    <property type="project" value="UniProtKB-ARBA"/>
</dbReference>
<dbReference type="Pfam" id="PF01545">
    <property type="entry name" value="Cation_efflux"/>
    <property type="match status" value="1"/>
</dbReference>
<evidence type="ECO:0000256" key="1">
    <source>
        <dbReference type="ARBA" id="ARBA00004141"/>
    </source>
</evidence>
<evidence type="ECO:0000256" key="2">
    <source>
        <dbReference type="ARBA" id="ARBA00022692"/>
    </source>
</evidence>
<feature type="transmembrane region" description="Helical" evidence="6">
    <location>
        <begin position="326"/>
        <end position="348"/>
    </location>
</feature>
<feature type="compositionally biased region" description="Basic and acidic residues" evidence="5">
    <location>
        <begin position="59"/>
        <end position="74"/>
    </location>
</feature>
<keyword evidence="2 6" id="KW-0812">Transmembrane</keyword>
<feature type="compositionally biased region" description="Low complexity" evidence="5">
    <location>
        <begin position="96"/>
        <end position="118"/>
    </location>
</feature>
<dbReference type="AlphaFoldDB" id="A0AAF0IZB1"/>
<organism evidence="8 9">
    <name type="scientific">Malassezia equina</name>
    <dbReference type="NCBI Taxonomy" id="1381935"/>
    <lineage>
        <taxon>Eukaryota</taxon>
        <taxon>Fungi</taxon>
        <taxon>Dikarya</taxon>
        <taxon>Basidiomycota</taxon>
        <taxon>Ustilaginomycotina</taxon>
        <taxon>Malasseziomycetes</taxon>
        <taxon>Malasseziales</taxon>
        <taxon>Malasseziaceae</taxon>
        <taxon>Malassezia</taxon>
    </lineage>
</organism>
<feature type="domain" description="Cation efflux protein transmembrane" evidence="7">
    <location>
        <begin position="306"/>
        <end position="539"/>
    </location>
</feature>
<feature type="transmembrane region" description="Helical" evidence="6">
    <location>
        <begin position="301"/>
        <end position="320"/>
    </location>
</feature>
<protein>
    <recommendedName>
        <fullName evidence="7">Cation efflux protein transmembrane domain-containing protein</fullName>
    </recommendedName>
</protein>
<keyword evidence="9" id="KW-1185">Reference proteome</keyword>
<dbReference type="GO" id="GO:0008324">
    <property type="term" value="F:monoatomic cation transmembrane transporter activity"/>
    <property type="evidence" value="ECO:0007669"/>
    <property type="project" value="InterPro"/>
</dbReference>
<feature type="region of interest" description="Disordered" evidence="5">
    <location>
        <begin position="235"/>
        <end position="266"/>
    </location>
</feature>